<evidence type="ECO:0000256" key="5">
    <source>
        <dbReference type="ARBA" id="ARBA00022553"/>
    </source>
</evidence>
<keyword evidence="8 12" id="KW-0418">Kinase</keyword>
<dbReference type="InterPro" id="IPR036890">
    <property type="entry name" value="HATPase_C_sf"/>
</dbReference>
<organism evidence="12 13">
    <name type="scientific">Azospira oryzae</name>
    <dbReference type="NCBI Taxonomy" id="146939"/>
    <lineage>
        <taxon>Bacteria</taxon>
        <taxon>Pseudomonadati</taxon>
        <taxon>Pseudomonadota</taxon>
        <taxon>Betaproteobacteria</taxon>
        <taxon>Rhodocyclales</taxon>
        <taxon>Rhodocyclaceae</taxon>
        <taxon>Azospira</taxon>
    </lineage>
</organism>
<evidence type="ECO:0000313" key="13">
    <source>
        <dbReference type="Proteomes" id="UP000292136"/>
    </source>
</evidence>
<evidence type="ECO:0000313" key="12">
    <source>
        <dbReference type="EMBL" id="RZT89324.1"/>
    </source>
</evidence>
<dbReference type="SUPFAM" id="SSF47384">
    <property type="entry name" value="Homodimeric domain of signal transducing histidine kinase"/>
    <property type="match status" value="1"/>
</dbReference>
<dbReference type="InterPro" id="IPR050980">
    <property type="entry name" value="2C_sensor_his_kinase"/>
</dbReference>
<keyword evidence="9" id="KW-0067">ATP-binding</keyword>
<feature type="transmembrane region" description="Helical" evidence="10">
    <location>
        <begin position="94"/>
        <end position="119"/>
    </location>
</feature>
<dbReference type="InterPro" id="IPR003594">
    <property type="entry name" value="HATPase_dom"/>
</dbReference>
<evidence type="ECO:0000256" key="3">
    <source>
        <dbReference type="ARBA" id="ARBA00012438"/>
    </source>
</evidence>
<comment type="caution">
    <text evidence="12">The sequence shown here is derived from an EMBL/GenBank/DDBJ whole genome shotgun (WGS) entry which is preliminary data.</text>
</comment>
<dbReference type="InterPro" id="IPR003661">
    <property type="entry name" value="HisK_dim/P_dom"/>
</dbReference>
<dbReference type="RefSeq" id="WP_130458125.1">
    <property type="nucleotide sequence ID" value="NZ_SHKM01000001.1"/>
</dbReference>
<sequence>MPSPAPFPPSRPLRRLRLDADLLIALRWGSVLAMAAITLGFPRLLGITIAPLPLLATATFLALVNGAAMLLRHWDREPIPAMTQLMVDLLSWSIVIYFSGGATNPLISLLLPVVAIGAAMLPTLQAWLLGAFSILTYSFLWNFYQPLEVKDATIAVQLHLLGMWLTFLASVLISVWFITRMTAAIRIRDQALARARENEIRNGWVVSLGTLAAGAAHELSTPLATMKLVVDDLVEDAELPPRTRQELAGLKLQIDKCKSALTRLTAEAGRPRAEERRQRRVQDWLEECAHGWRALHPAASIALRIDAEAAGRLVAADVALEQALHNLVDNGVRFSPEWLEVSAAVHGPWLHLVIADQGPGIPEDVLAAAGQPLPVHSDSGLGIGLLLARSAIQRCGGQLHLAPRQPRGTDVTLKLPLKDC</sequence>
<keyword evidence="6" id="KW-0808">Transferase</keyword>
<keyword evidence="10" id="KW-0812">Transmembrane</keyword>
<keyword evidence="10" id="KW-1133">Transmembrane helix</keyword>
<comment type="catalytic activity">
    <reaction evidence="1">
        <text>ATP + protein L-histidine = ADP + protein N-phospho-L-histidine.</text>
        <dbReference type="EC" id="2.7.13.3"/>
    </reaction>
</comment>
<reference evidence="12 13" key="1">
    <citation type="submission" date="2019-02" db="EMBL/GenBank/DDBJ databases">
        <title>Genomic Encyclopedia of Type Strains, Phase IV (KMG-IV): sequencing the most valuable type-strain genomes for metagenomic binning, comparative biology and taxonomic classification.</title>
        <authorList>
            <person name="Goeker M."/>
        </authorList>
    </citation>
    <scope>NUCLEOTIDE SEQUENCE [LARGE SCALE GENOMIC DNA]</scope>
    <source>
        <strain evidence="12 13">DSM 21223</strain>
    </source>
</reference>
<gene>
    <name evidence="12" type="ORF">EV678_0105</name>
</gene>
<keyword evidence="7" id="KW-0547">Nucleotide-binding</keyword>
<dbReference type="GO" id="GO:0016301">
    <property type="term" value="F:kinase activity"/>
    <property type="evidence" value="ECO:0007669"/>
    <property type="project" value="UniProtKB-KW"/>
</dbReference>
<dbReference type="InterPro" id="IPR036097">
    <property type="entry name" value="HisK_dim/P_sf"/>
</dbReference>
<dbReference type="EMBL" id="SHKM01000001">
    <property type="protein sequence ID" value="RZT89324.1"/>
    <property type="molecule type" value="Genomic_DNA"/>
</dbReference>
<evidence type="ECO:0000256" key="10">
    <source>
        <dbReference type="SAM" id="Phobius"/>
    </source>
</evidence>
<dbReference type="CDD" id="cd00082">
    <property type="entry name" value="HisKA"/>
    <property type="match status" value="1"/>
</dbReference>
<keyword evidence="5" id="KW-0597">Phosphoprotein</keyword>
<comment type="subcellular location">
    <subcellularLocation>
        <location evidence="2">Cell membrane</location>
        <topology evidence="2">Multi-pass membrane protein</topology>
    </subcellularLocation>
</comment>
<feature type="domain" description="Histidine kinase" evidence="11">
    <location>
        <begin position="214"/>
        <end position="419"/>
    </location>
</feature>
<dbReference type="PANTHER" id="PTHR44936:SF10">
    <property type="entry name" value="SENSOR PROTEIN RSTB"/>
    <property type="match status" value="1"/>
</dbReference>
<evidence type="ECO:0000256" key="7">
    <source>
        <dbReference type="ARBA" id="ARBA00022741"/>
    </source>
</evidence>
<dbReference type="Gene3D" id="1.10.287.130">
    <property type="match status" value="1"/>
</dbReference>
<dbReference type="SUPFAM" id="SSF55874">
    <property type="entry name" value="ATPase domain of HSP90 chaperone/DNA topoisomerase II/histidine kinase"/>
    <property type="match status" value="1"/>
</dbReference>
<dbReference type="Proteomes" id="UP000292136">
    <property type="component" value="Unassembled WGS sequence"/>
</dbReference>
<keyword evidence="4" id="KW-1003">Cell membrane</keyword>
<evidence type="ECO:0000259" key="11">
    <source>
        <dbReference type="PROSITE" id="PS50109"/>
    </source>
</evidence>
<dbReference type="InterPro" id="IPR004358">
    <property type="entry name" value="Sig_transdc_His_kin-like_C"/>
</dbReference>
<dbReference type="PANTHER" id="PTHR44936">
    <property type="entry name" value="SENSOR PROTEIN CREC"/>
    <property type="match status" value="1"/>
</dbReference>
<keyword evidence="10" id="KW-0472">Membrane</keyword>
<evidence type="ECO:0000256" key="1">
    <source>
        <dbReference type="ARBA" id="ARBA00000085"/>
    </source>
</evidence>
<evidence type="ECO:0000256" key="2">
    <source>
        <dbReference type="ARBA" id="ARBA00004651"/>
    </source>
</evidence>
<evidence type="ECO:0000256" key="9">
    <source>
        <dbReference type="ARBA" id="ARBA00022840"/>
    </source>
</evidence>
<evidence type="ECO:0000256" key="8">
    <source>
        <dbReference type="ARBA" id="ARBA00022777"/>
    </source>
</evidence>
<evidence type="ECO:0000256" key="4">
    <source>
        <dbReference type="ARBA" id="ARBA00022475"/>
    </source>
</evidence>
<keyword evidence="13" id="KW-1185">Reference proteome</keyword>
<protein>
    <recommendedName>
        <fullName evidence="3">histidine kinase</fullName>
        <ecNumber evidence="3">2.7.13.3</ecNumber>
    </recommendedName>
</protein>
<dbReference type="Pfam" id="PF02518">
    <property type="entry name" value="HATPase_c"/>
    <property type="match status" value="1"/>
</dbReference>
<dbReference type="SMART" id="SM00387">
    <property type="entry name" value="HATPase_c"/>
    <property type="match status" value="1"/>
</dbReference>
<name>A0ABY0IU61_9RHOO</name>
<feature type="transmembrane region" description="Helical" evidence="10">
    <location>
        <begin position="53"/>
        <end position="74"/>
    </location>
</feature>
<dbReference type="PROSITE" id="PS50109">
    <property type="entry name" value="HIS_KIN"/>
    <property type="match status" value="1"/>
</dbReference>
<dbReference type="InterPro" id="IPR005467">
    <property type="entry name" value="His_kinase_dom"/>
</dbReference>
<feature type="transmembrane region" description="Helical" evidence="10">
    <location>
        <begin position="156"/>
        <end position="178"/>
    </location>
</feature>
<proteinExistence type="predicted"/>
<evidence type="ECO:0000256" key="6">
    <source>
        <dbReference type="ARBA" id="ARBA00022679"/>
    </source>
</evidence>
<feature type="transmembrane region" description="Helical" evidence="10">
    <location>
        <begin position="126"/>
        <end position="144"/>
    </location>
</feature>
<dbReference type="EC" id="2.7.13.3" evidence="3"/>
<feature type="transmembrane region" description="Helical" evidence="10">
    <location>
        <begin position="20"/>
        <end position="41"/>
    </location>
</feature>
<dbReference type="Gene3D" id="3.30.565.10">
    <property type="entry name" value="Histidine kinase-like ATPase, C-terminal domain"/>
    <property type="match status" value="1"/>
</dbReference>
<dbReference type="PRINTS" id="PR00344">
    <property type="entry name" value="BCTRLSENSOR"/>
</dbReference>
<accession>A0ABY0IU61</accession>